<keyword evidence="1" id="KW-0812">Transmembrane</keyword>
<feature type="transmembrane region" description="Helical" evidence="1">
    <location>
        <begin position="42"/>
        <end position="62"/>
    </location>
</feature>
<reference evidence="2 3" key="1">
    <citation type="submission" date="2020-06" db="EMBL/GenBank/DDBJ databases">
        <authorList>
            <person name="Criscuolo A."/>
        </authorList>
    </citation>
    <scope>NUCLEOTIDE SEQUENCE [LARGE SCALE GENOMIC DNA]</scope>
    <source>
        <strain evidence="3">CIP 111411</strain>
    </source>
</reference>
<feature type="transmembrane region" description="Helical" evidence="1">
    <location>
        <begin position="292"/>
        <end position="308"/>
    </location>
</feature>
<dbReference type="InterPro" id="IPR045625">
    <property type="entry name" value="DUF6427"/>
</dbReference>
<evidence type="ECO:0000313" key="3">
    <source>
        <dbReference type="Proteomes" id="UP000530060"/>
    </source>
</evidence>
<sequence length="309" mass="36076">MITSVFKKSTPLNYSLVVILILFFFFMFQIQGPLWMSSYFLAFQKISLLCFILASFFLINFIVKKNGLSKDNGYAILFYLLFLLFFPTIFNNPNVLYANFFILLALRRLISLQSLKASKEKIFDASFWILVASLFQFWCVLFLVLVFISIIFHVSRDYRNWILPFIALIGVSLLFLTTSLMFNFDAIKFIQDRAVFDLRIEYFKNNYENGAFSIYVAVVLFFVVSMLTTLSDRPQIVHTSYKKVVACFFIAVFVFILSPDKSNDLLLFSITPLTIMASSHIEYMQQKLNKEIVFYVLICCSLFTFFSQL</sequence>
<evidence type="ECO:0008006" key="4">
    <source>
        <dbReference type="Google" id="ProtNLM"/>
    </source>
</evidence>
<dbReference type="RefSeq" id="WP_180909571.1">
    <property type="nucleotide sequence ID" value="NZ_CAIJDP010000078.1"/>
</dbReference>
<evidence type="ECO:0000256" key="1">
    <source>
        <dbReference type="SAM" id="Phobius"/>
    </source>
</evidence>
<gene>
    <name evidence="2" type="ORF">FLAT13_03226</name>
</gene>
<protein>
    <recommendedName>
        <fullName evidence="4">EpsG family protein</fullName>
    </recommendedName>
</protein>
<feature type="transmembrane region" description="Helical" evidence="1">
    <location>
        <begin position="240"/>
        <end position="258"/>
    </location>
</feature>
<dbReference type="AlphaFoldDB" id="A0A6V6Z3D9"/>
<dbReference type="Pfam" id="PF19992">
    <property type="entry name" value="DUF6427"/>
    <property type="match status" value="1"/>
</dbReference>
<feature type="transmembrane region" description="Helical" evidence="1">
    <location>
        <begin position="12"/>
        <end position="30"/>
    </location>
</feature>
<organism evidence="2 3">
    <name type="scientific">Flavobacterium salmonis</name>
    <dbReference type="NCBI Taxonomy" id="2654844"/>
    <lineage>
        <taxon>Bacteria</taxon>
        <taxon>Pseudomonadati</taxon>
        <taxon>Bacteroidota</taxon>
        <taxon>Flavobacteriia</taxon>
        <taxon>Flavobacteriales</taxon>
        <taxon>Flavobacteriaceae</taxon>
        <taxon>Flavobacterium</taxon>
    </lineage>
</organism>
<feature type="transmembrane region" description="Helical" evidence="1">
    <location>
        <begin position="209"/>
        <end position="228"/>
    </location>
</feature>
<feature type="transmembrane region" description="Helical" evidence="1">
    <location>
        <begin position="96"/>
        <end position="115"/>
    </location>
</feature>
<comment type="caution">
    <text evidence="2">The sequence shown here is derived from an EMBL/GenBank/DDBJ whole genome shotgun (WGS) entry which is preliminary data.</text>
</comment>
<feature type="transmembrane region" description="Helical" evidence="1">
    <location>
        <begin position="74"/>
        <end position="90"/>
    </location>
</feature>
<feature type="transmembrane region" description="Helical" evidence="1">
    <location>
        <begin position="161"/>
        <end position="184"/>
    </location>
</feature>
<accession>A0A6V6Z3D9</accession>
<keyword evidence="1" id="KW-0472">Membrane</keyword>
<keyword evidence="3" id="KW-1185">Reference proteome</keyword>
<proteinExistence type="predicted"/>
<feature type="transmembrane region" description="Helical" evidence="1">
    <location>
        <begin position="127"/>
        <end position="155"/>
    </location>
</feature>
<keyword evidence="1" id="KW-1133">Transmembrane helix</keyword>
<evidence type="ECO:0000313" key="2">
    <source>
        <dbReference type="EMBL" id="CAD0006271.1"/>
    </source>
</evidence>
<name>A0A6V6Z3D9_9FLAO</name>
<dbReference type="Proteomes" id="UP000530060">
    <property type="component" value="Unassembled WGS sequence"/>
</dbReference>
<dbReference type="EMBL" id="CAIJDP010000078">
    <property type="protein sequence ID" value="CAD0006271.1"/>
    <property type="molecule type" value="Genomic_DNA"/>
</dbReference>